<dbReference type="InterPro" id="IPR002347">
    <property type="entry name" value="SDR_fam"/>
</dbReference>
<proteinExistence type="inferred from homology"/>
<name>A0A317F851_9SPHI</name>
<dbReference type="OrthoDB" id="9803333at2"/>
<dbReference type="AlphaFoldDB" id="A0A317F851"/>
<dbReference type="PANTHER" id="PTHR42760:SF115">
    <property type="entry name" value="3-OXOACYL-[ACYL-CARRIER-PROTEIN] REDUCTASE FABG"/>
    <property type="match status" value="1"/>
</dbReference>
<comment type="similarity">
    <text evidence="1">Belongs to the short-chain dehydrogenases/reductases (SDR) family.</text>
</comment>
<gene>
    <name evidence="3" type="ORF">DF947_03715</name>
</gene>
<dbReference type="EMBL" id="QGNY01000001">
    <property type="protein sequence ID" value="PWS33728.1"/>
    <property type="molecule type" value="Genomic_DNA"/>
</dbReference>
<keyword evidence="4" id="KW-1185">Reference proteome</keyword>
<sequence length="274" mass="29214">MIKEVESLFSLKDKVVVVTGATGVLGEAFVNGLCSAGATIVVIGRNEDVAKQRVEEARNAGCKSIYIIADVLDEQNLIDAKNTILNEFGKIDALVNAAGGNVAEAVVQPGNDVFDLNVSALKQAFDLNLFGTIMPTQIFGKEIAKHGGSIVNISSVSATQALTRVLGYSLAKASIDSYTKWMAVELANRYEDKIRMNAIVPGFFITNQNRALLTNEDGSLTSRGQAIISKTPFKRFGNPEELIGALVYLLSDASKFVNGENVKVDGGFSAFSGV</sequence>
<accession>A0A317F851</accession>
<evidence type="ECO:0000313" key="3">
    <source>
        <dbReference type="EMBL" id="PWS33728.1"/>
    </source>
</evidence>
<dbReference type="PRINTS" id="PR00081">
    <property type="entry name" value="GDHRDH"/>
</dbReference>
<evidence type="ECO:0000256" key="1">
    <source>
        <dbReference type="ARBA" id="ARBA00006484"/>
    </source>
</evidence>
<comment type="caution">
    <text evidence="3">The sequence shown here is derived from an EMBL/GenBank/DDBJ whole genome shotgun (WGS) entry which is preliminary data.</text>
</comment>
<evidence type="ECO:0000313" key="4">
    <source>
        <dbReference type="Proteomes" id="UP000245391"/>
    </source>
</evidence>
<organism evidence="3 4">
    <name type="scientific">Pedobacter paludis</name>
    <dbReference type="NCBI Taxonomy" id="2203212"/>
    <lineage>
        <taxon>Bacteria</taxon>
        <taxon>Pseudomonadati</taxon>
        <taxon>Bacteroidota</taxon>
        <taxon>Sphingobacteriia</taxon>
        <taxon>Sphingobacteriales</taxon>
        <taxon>Sphingobacteriaceae</taxon>
        <taxon>Pedobacter</taxon>
    </lineage>
</organism>
<dbReference type="PANTHER" id="PTHR42760">
    <property type="entry name" value="SHORT-CHAIN DEHYDROGENASES/REDUCTASES FAMILY MEMBER"/>
    <property type="match status" value="1"/>
</dbReference>
<protein>
    <submittedName>
        <fullName evidence="3">D-mannonate oxidoreductase</fullName>
        <ecNumber evidence="3">1.1.1.131</ecNumber>
    </submittedName>
</protein>
<dbReference type="Gene3D" id="3.40.50.720">
    <property type="entry name" value="NAD(P)-binding Rossmann-like Domain"/>
    <property type="match status" value="1"/>
</dbReference>
<dbReference type="EC" id="1.1.1.131" evidence="3"/>
<dbReference type="NCBIfam" id="NF006132">
    <property type="entry name" value="PRK08277.1"/>
    <property type="match status" value="1"/>
</dbReference>
<reference evidence="4" key="1">
    <citation type="submission" date="2018-05" db="EMBL/GenBank/DDBJ databases">
        <title>Pedobacter paludis sp. nov., isolated from wetland soil.</title>
        <authorList>
            <person name="Zhang Y."/>
        </authorList>
    </citation>
    <scope>NUCLEOTIDE SEQUENCE [LARGE SCALE GENOMIC DNA]</scope>
    <source>
        <strain evidence="4">R-8</strain>
    </source>
</reference>
<dbReference type="InterPro" id="IPR036291">
    <property type="entry name" value="NAD(P)-bd_dom_sf"/>
</dbReference>
<dbReference type="GO" id="GO:0050090">
    <property type="term" value="F:mannuronate reductase activity"/>
    <property type="evidence" value="ECO:0007669"/>
    <property type="project" value="UniProtKB-EC"/>
</dbReference>
<dbReference type="SUPFAM" id="SSF51735">
    <property type="entry name" value="NAD(P)-binding Rossmann-fold domains"/>
    <property type="match status" value="1"/>
</dbReference>
<evidence type="ECO:0000256" key="2">
    <source>
        <dbReference type="ARBA" id="ARBA00023002"/>
    </source>
</evidence>
<dbReference type="PRINTS" id="PR00080">
    <property type="entry name" value="SDRFAMILY"/>
</dbReference>
<dbReference type="RefSeq" id="WP_109928309.1">
    <property type="nucleotide sequence ID" value="NZ_QGNY01000001.1"/>
</dbReference>
<keyword evidence="2 3" id="KW-0560">Oxidoreductase</keyword>
<dbReference type="Proteomes" id="UP000245391">
    <property type="component" value="Unassembled WGS sequence"/>
</dbReference>
<dbReference type="Pfam" id="PF13561">
    <property type="entry name" value="adh_short_C2"/>
    <property type="match status" value="1"/>
</dbReference>